<dbReference type="AlphaFoldDB" id="A0A6V7U667"/>
<sequence>MEPAWVDDDDKFPNNGELLETPFIVRNVEADLDELSYRTRKMTQKRLRERYITSSIYGRGTQKWVKPEDDEKCDSSSALNAIARFAGTTNVGSKSLPAKELKFTLLRDPTIGHQQGKVNCLKFHPSMPILVSAFSTGRIVLFQICDDVNNLLLRKSNFFLQDITIPNISFDNITFFDRGSIFASANSRNDCYVYDLLIGEITQIKQPKAMDKSSARKIRLSADGNYIAYLVNNADIFVFLFKTMDHLHTYRGAENIVDFCFSPINREQIVALAVNGTVYIWNLTKYSEMIQFFDEGCVKATCMAFSLNGQFLACGSNTGIVNVYDMNDYKWLNKKKNSSQRPLLFATFDQLTTSISWLEFSKDAQLLAMGSTVKKMAVRLGHLVSGTVFQNFPSKQEHFSKERLTTCAFSPKGAFFAVGTKEGRTRLYQLKHFEKY</sequence>
<keyword evidence="2" id="KW-0698">rRNA processing</keyword>
<gene>
    <name evidence="7" type="ORF">MENT_LOCUS7750</name>
</gene>
<evidence type="ECO:0000256" key="1">
    <source>
        <dbReference type="ARBA" id="ARBA00004604"/>
    </source>
</evidence>
<evidence type="ECO:0000256" key="5">
    <source>
        <dbReference type="ARBA" id="ARBA00023242"/>
    </source>
</evidence>
<dbReference type="SUPFAM" id="SSF50978">
    <property type="entry name" value="WD40 repeat-like"/>
    <property type="match status" value="1"/>
</dbReference>
<proteinExistence type="inferred from homology"/>
<dbReference type="EMBL" id="CAJEWN010000032">
    <property type="protein sequence ID" value="CAD2143880.1"/>
    <property type="molecule type" value="Genomic_DNA"/>
</dbReference>
<evidence type="ECO:0000256" key="3">
    <source>
        <dbReference type="ARBA" id="ARBA00022574"/>
    </source>
</evidence>
<dbReference type="GO" id="GO:0032040">
    <property type="term" value="C:small-subunit processome"/>
    <property type="evidence" value="ECO:0007669"/>
    <property type="project" value="TreeGrafter"/>
</dbReference>
<dbReference type="GO" id="GO:0006364">
    <property type="term" value="P:rRNA processing"/>
    <property type="evidence" value="ECO:0007669"/>
    <property type="project" value="UniProtKB-KW"/>
</dbReference>
<dbReference type="PANTHER" id="PTHR18359:SF0">
    <property type="entry name" value="U3 SMALL NUCLEOLAR RNA-ASSOCIATED PROTEIN 18 HOMOLOG"/>
    <property type="match status" value="1"/>
</dbReference>
<dbReference type="InterPro" id="IPR036322">
    <property type="entry name" value="WD40_repeat_dom_sf"/>
</dbReference>
<keyword evidence="4" id="KW-0677">Repeat</keyword>
<dbReference type="InterPro" id="IPR045161">
    <property type="entry name" value="Utp18"/>
</dbReference>
<evidence type="ECO:0000256" key="6">
    <source>
        <dbReference type="ARBA" id="ARBA00025767"/>
    </source>
</evidence>
<dbReference type="PANTHER" id="PTHR18359">
    <property type="entry name" value="WD-REPEAT PROTEIN-RELATED"/>
    <property type="match status" value="1"/>
</dbReference>
<comment type="caution">
    <text evidence="7">The sequence shown here is derived from an EMBL/GenBank/DDBJ whole genome shotgun (WGS) entry which is preliminary data.</text>
</comment>
<dbReference type="Proteomes" id="UP000580250">
    <property type="component" value="Unassembled WGS sequence"/>
</dbReference>
<name>A0A6V7U667_MELEN</name>
<evidence type="ECO:0000313" key="7">
    <source>
        <dbReference type="EMBL" id="CAD2143880.1"/>
    </source>
</evidence>
<dbReference type="OrthoDB" id="1935146at2759"/>
<evidence type="ECO:0000256" key="2">
    <source>
        <dbReference type="ARBA" id="ARBA00022552"/>
    </source>
</evidence>
<keyword evidence="3" id="KW-0853">WD repeat</keyword>
<reference evidence="7 8" key="1">
    <citation type="submission" date="2020-08" db="EMBL/GenBank/DDBJ databases">
        <authorList>
            <person name="Koutsovoulos G."/>
            <person name="Danchin GJ E."/>
        </authorList>
    </citation>
    <scope>NUCLEOTIDE SEQUENCE [LARGE SCALE GENOMIC DNA]</scope>
</reference>
<organism evidence="7 8">
    <name type="scientific">Meloidogyne enterolobii</name>
    <name type="common">Root-knot nematode worm</name>
    <name type="synonym">Meloidogyne mayaguensis</name>
    <dbReference type="NCBI Taxonomy" id="390850"/>
    <lineage>
        <taxon>Eukaryota</taxon>
        <taxon>Metazoa</taxon>
        <taxon>Ecdysozoa</taxon>
        <taxon>Nematoda</taxon>
        <taxon>Chromadorea</taxon>
        <taxon>Rhabditida</taxon>
        <taxon>Tylenchina</taxon>
        <taxon>Tylenchomorpha</taxon>
        <taxon>Tylenchoidea</taxon>
        <taxon>Meloidogynidae</taxon>
        <taxon>Meloidogyninae</taxon>
        <taxon>Meloidogyne</taxon>
    </lineage>
</organism>
<dbReference type="Gene3D" id="2.130.10.10">
    <property type="entry name" value="YVTN repeat-like/Quinoprotein amine dehydrogenase"/>
    <property type="match status" value="1"/>
</dbReference>
<dbReference type="SMART" id="SM00320">
    <property type="entry name" value="WD40"/>
    <property type="match status" value="4"/>
</dbReference>
<dbReference type="InterPro" id="IPR001680">
    <property type="entry name" value="WD40_rpt"/>
</dbReference>
<dbReference type="GO" id="GO:0034388">
    <property type="term" value="C:Pwp2p-containing subcomplex of 90S preribosome"/>
    <property type="evidence" value="ECO:0007669"/>
    <property type="project" value="TreeGrafter"/>
</dbReference>
<keyword evidence="5" id="KW-0539">Nucleus</keyword>
<accession>A0A6V7U667</accession>
<comment type="subcellular location">
    <subcellularLocation>
        <location evidence="1">Nucleus</location>
        <location evidence="1">Nucleolus</location>
    </subcellularLocation>
</comment>
<evidence type="ECO:0000313" key="8">
    <source>
        <dbReference type="Proteomes" id="UP000580250"/>
    </source>
</evidence>
<protein>
    <submittedName>
        <fullName evidence="7">Uncharacterized protein</fullName>
    </submittedName>
</protein>
<dbReference type="Pfam" id="PF00400">
    <property type="entry name" value="WD40"/>
    <property type="match status" value="2"/>
</dbReference>
<evidence type="ECO:0000256" key="4">
    <source>
        <dbReference type="ARBA" id="ARBA00022737"/>
    </source>
</evidence>
<comment type="similarity">
    <text evidence="6">Belongs to the WD repeat UTP18 family.</text>
</comment>
<dbReference type="InterPro" id="IPR015943">
    <property type="entry name" value="WD40/YVTN_repeat-like_dom_sf"/>
</dbReference>